<evidence type="ECO:0000256" key="1">
    <source>
        <dbReference type="SAM" id="MobiDB-lite"/>
    </source>
</evidence>
<feature type="compositionally biased region" description="Low complexity" evidence="1">
    <location>
        <begin position="31"/>
        <end position="43"/>
    </location>
</feature>
<dbReference type="EMBL" id="JAOL01000182">
    <property type="protein sequence ID" value="EUA86088.1"/>
    <property type="molecule type" value="Genomic_DNA"/>
</dbReference>
<sequence length="58" mass="5943">MLTIDLKAHHSGVAIALVDAFGSGMAVTAATAPPTATEVPTNVRRLTRNPSPSSTDLL</sequence>
<evidence type="ECO:0000313" key="2">
    <source>
        <dbReference type="EMBL" id="EUA86088.1"/>
    </source>
</evidence>
<reference evidence="2 3" key="1">
    <citation type="submission" date="2014-01" db="EMBL/GenBank/DDBJ databases">
        <authorList>
            <person name="Dobos K."/>
            <person name="Lenaerts A."/>
            <person name="Ordway D."/>
            <person name="DeGroote M.A."/>
            <person name="Parker T."/>
            <person name="Sizemore C."/>
            <person name="Tallon L.J."/>
            <person name="Sadzewicz L.K."/>
            <person name="Sengamalay N."/>
            <person name="Fraser C.M."/>
            <person name="Hine E."/>
            <person name="Shefchek K.A."/>
            <person name="Das S.P."/>
            <person name="Tettelin H."/>
        </authorList>
    </citation>
    <scope>NUCLEOTIDE SEQUENCE [LARGE SCALE GENOMIC DNA]</scope>
    <source>
        <strain evidence="2 3">Harvey</strain>
    </source>
</reference>
<organism evidence="2 3">
    <name type="scientific">Mycobacterium ulcerans str. Harvey</name>
    <dbReference type="NCBI Taxonomy" id="1299332"/>
    <lineage>
        <taxon>Bacteria</taxon>
        <taxon>Bacillati</taxon>
        <taxon>Actinomycetota</taxon>
        <taxon>Actinomycetes</taxon>
        <taxon>Mycobacteriales</taxon>
        <taxon>Mycobacteriaceae</taxon>
        <taxon>Mycobacterium</taxon>
        <taxon>Mycobacterium ulcerans group</taxon>
    </lineage>
</organism>
<dbReference type="Proteomes" id="UP000020681">
    <property type="component" value="Unassembled WGS sequence"/>
</dbReference>
<name>A0ABP3A3L5_MYCUL</name>
<proteinExistence type="predicted"/>
<gene>
    <name evidence="2" type="ORF">I551_7459</name>
</gene>
<evidence type="ECO:0000313" key="3">
    <source>
        <dbReference type="Proteomes" id="UP000020681"/>
    </source>
</evidence>
<comment type="caution">
    <text evidence="2">The sequence shown here is derived from an EMBL/GenBank/DDBJ whole genome shotgun (WGS) entry which is preliminary data.</text>
</comment>
<feature type="region of interest" description="Disordered" evidence="1">
    <location>
        <begin position="31"/>
        <end position="58"/>
    </location>
</feature>
<keyword evidence="3" id="KW-1185">Reference proteome</keyword>
<accession>A0ABP3A3L5</accession>
<feature type="compositionally biased region" description="Polar residues" evidence="1">
    <location>
        <begin position="48"/>
        <end position="58"/>
    </location>
</feature>
<protein>
    <submittedName>
        <fullName evidence="2">Uncharacterized protein</fullName>
    </submittedName>
</protein>